<evidence type="ECO:0000313" key="7">
    <source>
        <dbReference type="Proteomes" id="UP000198870"/>
    </source>
</evidence>
<gene>
    <name evidence="6" type="ORF">SAMN05216233_10632</name>
</gene>
<dbReference type="Proteomes" id="UP000198870">
    <property type="component" value="Unassembled WGS sequence"/>
</dbReference>
<dbReference type="Gene3D" id="1.10.1240.10">
    <property type="entry name" value="Methionine synthase domain"/>
    <property type="match status" value="1"/>
</dbReference>
<dbReference type="PANTHER" id="PTHR45833">
    <property type="entry name" value="METHIONINE SYNTHASE"/>
    <property type="match status" value="1"/>
</dbReference>
<dbReference type="SUPFAM" id="SSF52242">
    <property type="entry name" value="Cobalamin (vitamin B12)-binding domain"/>
    <property type="match status" value="1"/>
</dbReference>
<comment type="similarity">
    <text evidence="1">Belongs to the methylamine corrinoid protein family.</text>
</comment>
<dbReference type="GO" id="GO:0005829">
    <property type="term" value="C:cytosol"/>
    <property type="evidence" value="ECO:0007669"/>
    <property type="project" value="TreeGrafter"/>
</dbReference>
<dbReference type="Pfam" id="PF02310">
    <property type="entry name" value="B12-binding"/>
    <property type="match status" value="1"/>
</dbReference>
<dbReference type="GO" id="GO:0008705">
    <property type="term" value="F:methionine synthase activity"/>
    <property type="evidence" value="ECO:0007669"/>
    <property type="project" value="TreeGrafter"/>
</dbReference>
<dbReference type="FunFam" id="3.40.50.280:FF:000003">
    <property type="entry name" value="Dimethylamine methyltransferase corrinoid protein"/>
    <property type="match status" value="1"/>
</dbReference>
<dbReference type="InterPro" id="IPR036724">
    <property type="entry name" value="Cobalamin-bd_sf"/>
</dbReference>
<dbReference type="PROSITE" id="PS51332">
    <property type="entry name" value="B12_BINDING"/>
    <property type="match status" value="1"/>
</dbReference>
<dbReference type="OrthoDB" id="9803687at2"/>
<dbReference type="AlphaFoldDB" id="A0A1G5EI12"/>
<dbReference type="GO" id="GO:0046872">
    <property type="term" value="F:metal ion binding"/>
    <property type="evidence" value="ECO:0007669"/>
    <property type="project" value="UniProtKB-KW"/>
</dbReference>
<dbReference type="CDD" id="cd02070">
    <property type="entry name" value="corrinoid_protein_B12-BD"/>
    <property type="match status" value="1"/>
</dbReference>
<keyword evidence="6" id="KW-0489">Methyltransferase</keyword>
<evidence type="ECO:0000259" key="4">
    <source>
        <dbReference type="PROSITE" id="PS51332"/>
    </source>
</evidence>
<dbReference type="SMART" id="SM01018">
    <property type="entry name" value="B12-binding_2"/>
    <property type="match status" value="1"/>
</dbReference>
<feature type="domain" description="B12-binding" evidence="4">
    <location>
        <begin position="88"/>
        <end position="210"/>
    </location>
</feature>
<name>A0A1G5EI12_9BACT</name>
<dbReference type="SUPFAM" id="SSF47644">
    <property type="entry name" value="Methionine synthase domain"/>
    <property type="match status" value="1"/>
</dbReference>
<dbReference type="GO" id="GO:0031419">
    <property type="term" value="F:cobalamin binding"/>
    <property type="evidence" value="ECO:0007669"/>
    <property type="project" value="InterPro"/>
</dbReference>
<keyword evidence="7" id="KW-1185">Reference proteome</keyword>
<keyword evidence="2" id="KW-0479">Metal-binding</keyword>
<evidence type="ECO:0000256" key="1">
    <source>
        <dbReference type="ARBA" id="ARBA00010854"/>
    </source>
</evidence>
<evidence type="ECO:0000259" key="5">
    <source>
        <dbReference type="PROSITE" id="PS51337"/>
    </source>
</evidence>
<dbReference type="PANTHER" id="PTHR45833:SF1">
    <property type="entry name" value="METHIONINE SYNTHASE"/>
    <property type="match status" value="1"/>
</dbReference>
<evidence type="ECO:0000256" key="2">
    <source>
        <dbReference type="ARBA" id="ARBA00022723"/>
    </source>
</evidence>
<dbReference type="InterPro" id="IPR003759">
    <property type="entry name" value="Cbl-bd_cap"/>
</dbReference>
<reference evidence="6 7" key="1">
    <citation type="submission" date="2016-10" db="EMBL/GenBank/DDBJ databases">
        <authorList>
            <person name="de Groot N.N."/>
        </authorList>
    </citation>
    <scope>NUCLEOTIDE SEQUENCE [LARGE SCALE GENOMIC DNA]</scope>
    <source>
        <strain evidence="6 7">AA1</strain>
    </source>
</reference>
<dbReference type="Gene3D" id="3.40.50.280">
    <property type="entry name" value="Cobalamin-binding domain"/>
    <property type="match status" value="1"/>
</dbReference>
<dbReference type="InterPro" id="IPR036594">
    <property type="entry name" value="Meth_synthase_dom"/>
</dbReference>
<keyword evidence="6" id="KW-0808">Transferase</keyword>
<organism evidence="6 7">
    <name type="scientific">Desulfoluna spongiiphila</name>
    <dbReference type="NCBI Taxonomy" id="419481"/>
    <lineage>
        <taxon>Bacteria</taxon>
        <taxon>Pseudomonadati</taxon>
        <taxon>Thermodesulfobacteriota</taxon>
        <taxon>Desulfobacteria</taxon>
        <taxon>Desulfobacterales</taxon>
        <taxon>Desulfolunaceae</taxon>
        <taxon>Desulfoluna</taxon>
    </lineage>
</organism>
<evidence type="ECO:0000256" key="3">
    <source>
        <dbReference type="ARBA" id="ARBA00023285"/>
    </source>
</evidence>
<dbReference type="GO" id="GO:0032259">
    <property type="term" value="P:methylation"/>
    <property type="evidence" value="ECO:0007669"/>
    <property type="project" value="UniProtKB-KW"/>
</dbReference>
<dbReference type="STRING" id="419481.SAMN05216233_10632"/>
<dbReference type="Pfam" id="PF02607">
    <property type="entry name" value="B12-binding_2"/>
    <property type="match status" value="1"/>
</dbReference>
<protein>
    <submittedName>
        <fullName evidence="6">5-methyltetrahydrofolate--homocysteine methyltransferase</fullName>
    </submittedName>
</protein>
<sequence length="210" mass="21881">MSDFTPITEALIAGDMDTLTGLVKAALDQGTSASDILSQGLIKGMGIVGERMETGEMFIPEVLMSAHCMGTAVETLSPLLAEGEASSAGRVVIGTVKGDLHDIGKNLVVMMMESVGFEVTDLGVDVDTDTFLKAIEEHKPQIVGLSALLTTTMPMMRDTVEKISETVDRSALKIMVGGAPVDQAFADEIGADAYASDAGSASKLAKALLN</sequence>
<dbReference type="InterPro" id="IPR050554">
    <property type="entry name" value="Met_Synthase/Corrinoid"/>
</dbReference>
<evidence type="ECO:0000313" key="6">
    <source>
        <dbReference type="EMBL" id="SCY26649.1"/>
    </source>
</evidence>
<dbReference type="EMBL" id="FMUX01000006">
    <property type="protein sequence ID" value="SCY26649.1"/>
    <property type="molecule type" value="Genomic_DNA"/>
</dbReference>
<dbReference type="GO" id="GO:0046653">
    <property type="term" value="P:tetrahydrofolate metabolic process"/>
    <property type="evidence" value="ECO:0007669"/>
    <property type="project" value="TreeGrafter"/>
</dbReference>
<accession>A0A1G5EI12</accession>
<dbReference type="PROSITE" id="PS51337">
    <property type="entry name" value="B12_BINDING_NTER"/>
    <property type="match status" value="1"/>
</dbReference>
<proteinExistence type="inferred from homology"/>
<dbReference type="GO" id="GO:0050667">
    <property type="term" value="P:homocysteine metabolic process"/>
    <property type="evidence" value="ECO:0007669"/>
    <property type="project" value="TreeGrafter"/>
</dbReference>
<keyword evidence="3" id="KW-0170">Cobalt</keyword>
<dbReference type="InterPro" id="IPR006158">
    <property type="entry name" value="Cobalamin-bd"/>
</dbReference>
<dbReference type="RefSeq" id="WP_092210474.1">
    <property type="nucleotide sequence ID" value="NZ_FMUX01000006.1"/>
</dbReference>
<feature type="domain" description="B12-binding N-terminal" evidence="5">
    <location>
        <begin position="1"/>
        <end position="88"/>
    </location>
</feature>